<dbReference type="GO" id="GO:0009308">
    <property type="term" value="P:amine metabolic process"/>
    <property type="evidence" value="ECO:0007669"/>
    <property type="project" value="UniProtKB-UniRule"/>
</dbReference>
<comment type="PTM">
    <text evidence="12 13">Topaquinone (TPQ) is generated by copper-dependent autoxidation of a specific tyrosyl residue.</text>
</comment>
<evidence type="ECO:0000256" key="4">
    <source>
        <dbReference type="ARBA" id="ARBA00007983"/>
    </source>
</evidence>
<dbReference type="Pfam" id="PF01179">
    <property type="entry name" value="Cu_amine_oxid"/>
    <property type="match status" value="1"/>
</dbReference>
<dbReference type="EMBL" id="HBIJ01003150">
    <property type="protein sequence ID" value="CAE0361453.1"/>
    <property type="molecule type" value="Transcribed_RNA"/>
</dbReference>
<evidence type="ECO:0000256" key="7">
    <source>
        <dbReference type="ARBA" id="ARBA00022772"/>
    </source>
</evidence>
<comment type="cofactor">
    <cofactor evidence="1">
        <name>Cu cation</name>
        <dbReference type="ChEBI" id="CHEBI:23378"/>
    </cofactor>
</comment>
<dbReference type="InterPro" id="IPR036460">
    <property type="entry name" value="Cu_amine_oxidase_C_sf"/>
</dbReference>
<evidence type="ECO:0000256" key="13">
    <source>
        <dbReference type="RuleBase" id="RU000672"/>
    </source>
</evidence>
<dbReference type="Gene3D" id="2.70.98.20">
    <property type="entry name" value="Copper amine oxidase, catalytic domain"/>
    <property type="match status" value="1"/>
</dbReference>
<dbReference type="SUPFAM" id="SSF54416">
    <property type="entry name" value="Amine oxidase N-terminal region"/>
    <property type="match status" value="2"/>
</dbReference>
<sequence>MKALTPLTKEEIVLVVKKIKLEFGEDVYFEQVYLHEPEKNEVWAGKKIPRIAIANTYRMSENYVSIIKMSLETETIIEKKKINDVRPMISAEYFDEIENLVKADPDFIKACARRGISDMSLVCVDPWSSAGSWKEHEETEKDFFVSHTFAWVRSKKNDNHYAHPIEGVNAVVDISSLKILRVDDYHKDDKDIIPIPKIDNNYEDQGENETYGFKPIIIQQPQGVSFCLNRETHEINWFQWSMIIGFNAREGLTLHDIKFAGRPLLYRVSLAEMVVPYGTPEYGHYRKNVFDIGEYGLGKLANSLKLACDCLGSIEYLDAHIVARNGDLVTIQNAICIHEEDNGLAWKHYDFRTERTDSRRARKLVISFIATVGNYDYALYYYFHVDGTFECEVKATGIINTTACIPYSEQKYGAEVSPGVLGHIHQHIFCARLDLAIDGDSNSVVQIDTLQEPAASPQNPWGNAYYHNESLLEFEQGCDENLSSMRYWKFINSNKRNAVDKPTAYKLEPTSTVTPMVQPFSLSGRRAAFTMHPLWITPYDKTEYYPAGDFMNHSDGSSGLAAYVAKKRPIVNKDIVAWINFGVHHIPRPEDFPVQPCISTGFKLMPSGFFDRNPCLDLPKTSASTSTLITSSSSCCTNGTNGITKNGTTSHE</sequence>
<evidence type="ECO:0000256" key="10">
    <source>
        <dbReference type="ARBA" id="ARBA00023211"/>
    </source>
</evidence>
<dbReference type="InterPro" id="IPR015802">
    <property type="entry name" value="Cu_amine_oxidase_N3"/>
</dbReference>
<feature type="domain" description="Copper amine oxidase catalytic" evidence="14">
    <location>
        <begin position="217"/>
        <end position="616"/>
    </location>
</feature>
<dbReference type="AlphaFoldDB" id="A0A7S3JQ77"/>
<feature type="domain" description="Copper amine oxidase N3-terminal" evidence="15">
    <location>
        <begin position="87"/>
        <end position="184"/>
    </location>
</feature>
<evidence type="ECO:0000313" key="16">
    <source>
        <dbReference type="EMBL" id="CAE0361453.1"/>
    </source>
</evidence>
<dbReference type="InterPro" id="IPR016182">
    <property type="entry name" value="Cu_amine_oxidase_N-reg"/>
</dbReference>
<accession>A0A7S3JQ77</accession>
<dbReference type="InterPro" id="IPR000269">
    <property type="entry name" value="Cu_amine_oxidase"/>
</dbReference>
<comment type="cofactor">
    <cofactor evidence="13">
        <name>Cu cation</name>
        <dbReference type="ChEBI" id="CHEBI:23378"/>
    </cofactor>
    <text evidence="13">Contains 1 topaquinone per subunit.</text>
</comment>
<dbReference type="EC" id="1.4.3.-" evidence="13"/>
<comment type="similarity">
    <text evidence="4 13">Belongs to the copper/topaquinone oxidase family.</text>
</comment>
<gene>
    <name evidence="16" type="ORF">ALAG00032_LOCUS2186</name>
</gene>
<evidence type="ECO:0000256" key="1">
    <source>
        <dbReference type="ARBA" id="ARBA00001935"/>
    </source>
</evidence>
<comment type="cofactor">
    <cofactor evidence="2">
        <name>Mn(2+)</name>
        <dbReference type="ChEBI" id="CHEBI:29035"/>
    </cofactor>
</comment>
<dbReference type="GO" id="GO:0008131">
    <property type="term" value="F:primary methylamine oxidase activity"/>
    <property type="evidence" value="ECO:0007669"/>
    <property type="project" value="InterPro"/>
</dbReference>
<evidence type="ECO:0000259" key="14">
    <source>
        <dbReference type="Pfam" id="PF01179"/>
    </source>
</evidence>
<evidence type="ECO:0000256" key="3">
    <source>
        <dbReference type="ARBA" id="ARBA00001947"/>
    </source>
</evidence>
<dbReference type="InterPro" id="IPR049948">
    <property type="entry name" value="Cu_Am_ox_TPQ-bd"/>
</dbReference>
<feature type="modified residue" description="2',4',5'-topaquinone" evidence="12">
    <location>
        <position position="375"/>
    </location>
</feature>
<dbReference type="Gene3D" id="3.10.450.40">
    <property type="match status" value="2"/>
</dbReference>
<evidence type="ECO:0000256" key="2">
    <source>
        <dbReference type="ARBA" id="ARBA00001936"/>
    </source>
</evidence>
<comment type="cofactor">
    <cofactor evidence="3">
        <name>Zn(2+)</name>
        <dbReference type="ChEBI" id="CHEBI:29105"/>
    </cofactor>
</comment>
<name>A0A7S3JQ77_9STRA</name>
<feature type="active site" description="Proton acceptor" evidence="11">
    <location>
        <position position="291"/>
    </location>
</feature>
<evidence type="ECO:0000256" key="12">
    <source>
        <dbReference type="PIRSR" id="PIRSR600269-51"/>
    </source>
</evidence>
<evidence type="ECO:0000256" key="5">
    <source>
        <dbReference type="ARBA" id="ARBA00011738"/>
    </source>
</evidence>
<dbReference type="PANTHER" id="PTHR10638">
    <property type="entry name" value="COPPER AMINE OXIDASE"/>
    <property type="match status" value="1"/>
</dbReference>
<dbReference type="GO" id="GO:0005507">
    <property type="term" value="F:copper ion binding"/>
    <property type="evidence" value="ECO:0007669"/>
    <property type="project" value="InterPro"/>
</dbReference>
<keyword evidence="9 13" id="KW-0186">Copper</keyword>
<dbReference type="InterPro" id="IPR015798">
    <property type="entry name" value="Cu_amine_oxidase_C"/>
</dbReference>
<evidence type="ECO:0000256" key="6">
    <source>
        <dbReference type="ARBA" id="ARBA00022723"/>
    </source>
</evidence>
<comment type="subunit">
    <text evidence="5">Homodimer.</text>
</comment>
<dbReference type="NCBIfam" id="NF008559">
    <property type="entry name" value="PRK11504.1"/>
    <property type="match status" value="1"/>
</dbReference>
<organism evidence="16">
    <name type="scientific">Aureoumbra lagunensis</name>
    <dbReference type="NCBI Taxonomy" id="44058"/>
    <lineage>
        <taxon>Eukaryota</taxon>
        <taxon>Sar</taxon>
        <taxon>Stramenopiles</taxon>
        <taxon>Ochrophyta</taxon>
        <taxon>Pelagophyceae</taxon>
        <taxon>Pelagomonadales</taxon>
        <taxon>Aureoumbra</taxon>
    </lineage>
</organism>
<dbReference type="SUPFAM" id="SSF49998">
    <property type="entry name" value="Amine oxidase catalytic domain"/>
    <property type="match status" value="1"/>
</dbReference>
<proteinExistence type="inferred from homology"/>
<dbReference type="PRINTS" id="PR00766">
    <property type="entry name" value="CUDAOXIDASE"/>
</dbReference>
<dbReference type="Pfam" id="PF02728">
    <property type="entry name" value="Cu_amine_oxidN3"/>
    <property type="match status" value="1"/>
</dbReference>
<reference evidence="16" key="1">
    <citation type="submission" date="2021-01" db="EMBL/GenBank/DDBJ databases">
        <authorList>
            <person name="Corre E."/>
            <person name="Pelletier E."/>
            <person name="Niang G."/>
            <person name="Scheremetjew M."/>
            <person name="Finn R."/>
            <person name="Kale V."/>
            <person name="Holt S."/>
            <person name="Cochrane G."/>
            <person name="Meng A."/>
            <person name="Brown T."/>
            <person name="Cohen L."/>
        </authorList>
    </citation>
    <scope>NUCLEOTIDE SEQUENCE</scope>
    <source>
        <strain evidence="16">CCMP1510</strain>
    </source>
</reference>
<keyword evidence="7 11" id="KW-0801">TPQ</keyword>
<protein>
    <recommendedName>
        <fullName evidence="13">Amine oxidase</fullName>
        <ecNumber evidence="13">1.4.3.-</ecNumber>
    </recommendedName>
</protein>
<keyword evidence="10" id="KW-0464">Manganese</keyword>
<dbReference type="GO" id="GO:0048038">
    <property type="term" value="F:quinone binding"/>
    <property type="evidence" value="ECO:0007669"/>
    <property type="project" value="InterPro"/>
</dbReference>
<evidence type="ECO:0000256" key="9">
    <source>
        <dbReference type="ARBA" id="ARBA00023008"/>
    </source>
</evidence>
<dbReference type="PANTHER" id="PTHR10638:SF86">
    <property type="entry name" value="COPPER AMINE OXIDASE 1-RELATED"/>
    <property type="match status" value="1"/>
</dbReference>
<evidence type="ECO:0000256" key="11">
    <source>
        <dbReference type="PIRSR" id="PIRSR600269-50"/>
    </source>
</evidence>
<keyword evidence="8 13" id="KW-0560">Oxidoreductase</keyword>
<keyword evidence="6 13" id="KW-0479">Metal-binding</keyword>
<dbReference type="PROSITE" id="PS01164">
    <property type="entry name" value="COPPER_AMINE_OXID_1"/>
    <property type="match status" value="1"/>
</dbReference>
<evidence type="ECO:0000256" key="8">
    <source>
        <dbReference type="ARBA" id="ARBA00023002"/>
    </source>
</evidence>
<feature type="active site" description="Schiff-base intermediate with substrate; via topaquinone" evidence="11">
    <location>
        <position position="375"/>
    </location>
</feature>
<evidence type="ECO:0000259" key="15">
    <source>
        <dbReference type="Pfam" id="PF02728"/>
    </source>
</evidence>